<dbReference type="AlphaFoldDB" id="A0AAV9W1B8"/>
<protein>
    <recommendedName>
        <fullName evidence="1">F-box domain-containing protein</fullName>
    </recommendedName>
</protein>
<evidence type="ECO:0000259" key="1">
    <source>
        <dbReference type="SMART" id="SM00256"/>
    </source>
</evidence>
<keyword evidence="3" id="KW-1185">Reference proteome</keyword>
<feature type="domain" description="F-box" evidence="1">
    <location>
        <begin position="14"/>
        <end position="53"/>
    </location>
</feature>
<gene>
    <name evidence="2" type="ORF">TWF481_010621</name>
</gene>
<organism evidence="2 3">
    <name type="scientific">Arthrobotrys musiformis</name>
    <dbReference type="NCBI Taxonomy" id="47236"/>
    <lineage>
        <taxon>Eukaryota</taxon>
        <taxon>Fungi</taxon>
        <taxon>Dikarya</taxon>
        <taxon>Ascomycota</taxon>
        <taxon>Pezizomycotina</taxon>
        <taxon>Orbiliomycetes</taxon>
        <taxon>Orbiliales</taxon>
        <taxon>Orbiliaceae</taxon>
        <taxon>Arthrobotrys</taxon>
    </lineage>
</organism>
<dbReference type="InterPro" id="IPR036047">
    <property type="entry name" value="F-box-like_dom_sf"/>
</dbReference>
<comment type="caution">
    <text evidence="2">The sequence shown here is derived from an EMBL/GenBank/DDBJ whole genome shotgun (WGS) entry which is preliminary data.</text>
</comment>
<accession>A0AAV9W1B8</accession>
<dbReference type="SMART" id="SM00256">
    <property type="entry name" value="FBOX"/>
    <property type="match status" value="1"/>
</dbReference>
<dbReference type="Proteomes" id="UP001370758">
    <property type="component" value="Unassembled WGS sequence"/>
</dbReference>
<dbReference type="InterPro" id="IPR001810">
    <property type="entry name" value="F-box_dom"/>
</dbReference>
<sequence>MTSKATPSRLLLLLPELQLEILSHLPFIDQFSISKTCTALRACILAFRSSRYLPVPTKYPGIHMPDPSGPQTQDIKAHFLLRSDRHTSTDRAHFFCTMQAGVVKRYFYAPYDPSLFQYQGYIWNGKGVGPGLRLHGSFASLDHLDFGDIWDPKALLEEQKGEEEEGRFHGLRKGWIMFPILTVHVSVVRNVRDITDSPFLDEPCFLRR</sequence>
<dbReference type="Pfam" id="PF00646">
    <property type="entry name" value="F-box"/>
    <property type="match status" value="1"/>
</dbReference>
<dbReference type="SUPFAM" id="SSF81383">
    <property type="entry name" value="F-box domain"/>
    <property type="match status" value="1"/>
</dbReference>
<proteinExistence type="predicted"/>
<evidence type="ECO:0000313" key="2">
    <source>
        <dbReference type="EMBL" id="KAK6500276.1"/>
    </source>
</evidence>
<name>A0AAV9W1B8_9PEZI</name>
<evidence type="ECO:0000313" key="3">
    <source>
        <dbReference type="Proteomes" id="UP001370758"/>
    </source>
</evidence>
<reference evidence="2 3" key="1">
    <citation type="submission" date="2023-08" db="EMBL/GenBank/DDBJ databases">
        <authorList>
            <person name="Palmer J.M."/>
        </authorList>
    </citation>
    <scope>NUCLEOTIDE SEQUENCE [LARGE SCALE GENOMIC DNA]</scope>
    <source>
        <strain evidence="2 3">TWF481</strain>
    </source>
</reference>
<dbReference type="EMBL" id="JAVHJL010000007">
    <property type="protein sequence ID" value="KAK6500276.1"/>
    <property type="molecule type" value="Genomic_DNA"/>
</dbReference>